<evidence type="ECO:0000313" key="2">
    <source>
        <dbReference type="EMBL" id="CDH31450.1"/>
    </source>
</evidence>
<proteinExistence type="predicted"/>
<dbReference type="HOGENOM" id="CLU_1730717_0_0_6"/>
<accession>A0A077QEG4</accession>
<dbReference type="CDD" id="cd00093">
    <property type="entry name" value="HTH_XRE"/>
    <property type="match status" value="1"/>
</dbReference>
<dbReference type="GO" id="GO:0003677">
    <property type="term" value="F:DNA binding"/>
    <property type="evidence" value="ECO:0007669"/>
    <property type="project" value="InterPro"/>
</dbReference>
<dbReference type="EMBL" id="CBTB010000061">
    <property type="protein sequence ID" value="CDH31450.1"/>
    <property type="molecule type" value="Genomic_DNA"/>
</dbReference>
<reference evidence="2" key="1">
    <citation type="submission" date="2013-07" db="EMBL/GenBank/DDBJ databases">
        <title>Sub-species coevolution in mutualistic symbiosis.</title>
        <authorList>
            <person name="Murfin K."/>
            <person name="Klassen J."/>
            <person name="Lee M."/>
            <person name="Forst S."/>
            <person name="Stock P."/>
            <person name="Goodrich-Blair H."/>
        </authorList>
    </citation>
    <scope>NUCLEOTIDE SEQUENCE [LARGE SCALE GENOMIC DNA]</scope>
    <source>
        <strain evidence="2">Intermedium</strain>
    </source>
</reference>
<dbReference type="Pfam" id="PF13443">
    <property type="entry name" value="HTH_26"/>
    <property type="match status" value="1"/>
</dbReference>
<evidence type="ECO:0000313" key="3">
    <source>
        <dbReference type="Proteomes" id="UP000028480"/>
    </source>
</evidence>
<dbReference type="SMART" id="SM00530">
    <property type="entry name" value="HTH_XRE"/>
    <property type="match status" value="1"/>
</dbReference>
<organism evidence="2 3">
    <name type="scientific">Xenorhabdus bovienii str. Intermedium</name>
    <dbReference type="NCBI Taxonomy" id="1379677"/>
    <lineage>
        <taxon>Bacteria</taxon>
        <taxon>Pseudomonadati</taxon>
        <taxon>Pseudomonadota</taxon>
        <taxon>Gammaproteobacteria</taxon>
        <taxon>Enterobacterales</taxon>
        <taxon>Morganellaceae</taxon>
        <taxon>Xenorhabdus</taxon>
    </lineage>
</organism>
<evidence type="ECO:0000259" key="1">
    <source>
        <dbReference type="PROSITE" id="PS50943"/>
    </source>
</evidence>
<sequence length="151" mass="16775">MAKSDALTTNVRHLMKKYGIYSVTQLATHLKINQPTLHRMLTGEVEDPKYSTVKTIAEFFNVSVTDLMEGDLQASVDADDSTPIMHNDEVSKVKFLEFPSELKSSVINAYKEIVIREAQLFPDTSGTAHQTARLENLAESLVKGFSKLIGS</sequence>
<dbReference type="InterPro" id="IPR001387">
    <property type="entry name" value="Cro/C1-type_HTH"/>
</dbReference>
<name>A0A077QEG4_XENBV</name>
<comment type="caution">
    <text evidence="2">The sequence shown here is derived from an EMBL/GenBank/DDBJ whole genome shotgun (WGS) entry which is preliminary data.</text>
</comment>
<dbReference type="PROSITE" id="PS50943">
    <property type="entry name" value="HTH_CROC1"/>
    <property type="match status" value="1"/>
</dbReference>
<dbReference type="Gene3D" id="1.10.260.40">
    <property type="entry name" value="lambda repressor-like DNA-binding domains"/>
    <property type="match status" value="1"/>
</dbReference>
<dbReference type="SUPFAM" id="SSF47413">
    <property type="entry name" value="lambda repressor-like DNA-binding domains"/>
    <property type="match status" value="1"/>
</dbReference>
<dbReference type="RefSeq" id="WP_051875096.1">
    <property type="nucleotide sequence ID" value="NZ_CAWLWA010000112.1"/>
</dbReference>
<protein>
    <recommendedName>
        <fullName evidence="1">HTH cro/C1-type domain-containing protein</fullName>
    </recommendedName>
</protein>
<feature type="domain" description="HTH cro/C1-type" evidence="1">
    <location>
        <begin position="11"/>
        <end position="67"/>
    </location>
</feature>
<dbReference type="Proteomes" id="UP000028480">
    <property type="component" value="Unassembled WGS sequence"/>
</dbReference>
<dbReference type="AlphaFoldDB" id="A0A077QEG4"/>
<gene>
    <name evidence="2" type="ORF">XBI1_1530008</name>
</gene>
<dbReference type="InterPro" id="IPR010982">
    <property type="entry name" value="Lambda_DNA-bd_dom_sf"/>
</dbReference>